<dbReference type="EMBL" id="JAEHOE010000034">
    <property type="protein sequence ID" value="KAG2493880.1"/>
    <property type="molecule type" value="Genomic_DNA"/>
</dbReference>
<dbReference type="PANTHER" id="PTHR12242">
    <property type="entry name" value="OS02G0130600 PROTEIN-RELATED"/>
    <property type="match status" value="1"/>
</dbReference>
<dbReference type="PANTHER" id="PTHR12242:SF1">
    <property type="entry name" value="MYND-TYPE DOMAIN-CONTAINING PROTEIN"/>
    <property type="match status" value="1"/>
</dbReference>
<evidence type="ECO:0000313" key="2">
    <source>
        <dbReference type="EMBL" id="KAG2493880.1"/>
    </source>
</evidence>
<feature type="transmembrane region" description="Helical" evidence="1">
    <location>
        <begin position="336"/>
        <end position="356"/>
    </location>
</feature>
<feature type="transmembrane region" description="Helical" evidence="1">
    <location>
        <begin position="15"/>
        <end position="34"/>
    </location>
</feature>
<dbReference type="GO" id="GO:0016020">
    <property type="term" value="C:membrane"/>
    <property type="evidence" value="ECO:0007669"/>
    <property type="project" value="TreeGrafter"/>
</dbReference>
<evidence type="ECO:0000256" key="1">
    <source>
        <dbReference type="SAM" id="Phobius"/>
    </source>
</evidence>
<dbReference type="Proteomes" id="UP000612055">
    <property type="component" value="Unassembled WGS sequence"/>
</dbReference>
<dbReference type="AlphaFoldDB" id="A0A835Y7K7"/>
<reference evidence="2" key="1">
    <citation type="journal article" date="2020" name="bioRxiv">
        <title>Comparative genomics of Chlamydomonas.</title>
        <authorList>
            <person name="Craig R.J."/>
            <person name="Hasan A.R."/>
            <person name="Ness R.W."/>
            <person name="Keightley P.D."/>
        </authorList>
    </citation>
    <scope>NUCLEOTIDE SEQUENCE</scope>
    <source>
        <strain evidence="2">CCAP 11/70</strain>
    </source>
</reference>
<keyword evidence="1" id="KW-0812">Transmembrane</keyword>
<organism evidence="2 3">
    <name type="scientific">Edaphochlamys debaryana</name>
    <dbReference type="NCBI Taxonomy" id="47281"/>
    <lineage>
        <taxon>Eukaryota</taxon>
        <taxon>Viridiplantae</taxon>
        <taxon>Chlorophyta</taxon>
        <taxon>core chlorophytes</taxon>
        <taxon>Chlorophyceae</taxon>
        <taxon>CS clade</taxon>
        <taxon>Chlamydomonadales</taxon>
        <taxon>Chlamydomonadales incertae sedis</taxon>
        <taxon>Edaphochlamys</taxon>
    </lineage>
</organism>
<proteinExistence type="predicted"/>
<keyword evidence="1" id="KW-1133">Transmembrane helix</keyword>
<keyword evidence="1" id="KW-0472">Membrane</keyword>
<name>A0A835Y7K7_9CHLO</name>
<feature type="transmembrane region" description="Helical" evidence="1">
    <location>
        <begin position="126"/>
        <end position="148"/>
    </location>
</feature>
<dbReference type="OrthoDB" id="419711at2759"/>
<protein>
    <submittedName>
        <fullName evidence="2">Uncharacterized protein</fullName>
    </submittedName>
</protein>
<keyword evidence="3" id="KW-1185">Reference proteome</keyword>
<comment type="caution">
    <text evidence="2">The sequence shown here is derived from an EMBL/GenBank/DDBJ whole genome shotgun (WGS) entry which is preliminary data.</text>
</comment>
<evidence type="ECO:0000313" key="3">
    <source>
        <dbReference type="Proteomes" id="UP000612055"/>
    </source>
</evidence>
<feature type="transmembrane region" description="Helical" evidence="1">
    <location>
        <begin position="295"/>
        <end position="316"/>
    </location>
</feature>
<gene>
    <name evidence="2" type="ORF">HYH03_007817</name>
</gene>
<accession>A0A835Y7K7</accession>
<feature type="transmembrane region" description="Helical" evidence="1">
    <location>
        <begin position="94"/>
        <end position="114"/>
    </location>
</feature>
<feature type="transmembrane region" description="Helical" evidence="1">
    <location>
        <begin position="233"/>
        <end position="258"/>
    </location>
</feature>
<sequence length="404" mass="43281">MSASPPPPDFVHKDWGPYVGVAFIALANILCYCCNDNSVFGRLLWRRHGLHHSSFFASNTRRGSGWRHSRDSTQFWAFDVLDPASVVSSPWLNAWGLLALHTLTLSWLGISMAVEAAADDGVESSWLTWFTHWSLVLLSAAGGVGVMLQARYMWLLRREGCGLGRVTHEPPPSLVAADAHGGVGARVALGPRAPSPYLPAGAYPLAEAAEEGRAASEAEPAPKGAAGVVRWDWLSITFVLAMQAAVTAAFFLDIYFWVVMIAFQGDPAGGPATYLKHAGNMGIALMEVFLTRLPIVSVHVQTTLAYGTCYMIFLWIYGSETDQWRYGLNWYKSGSVAMYALVPIALVVFMIIWWGIALGREAAVNALARRRAGAAGATEAGTGGGKRGGAVGADADPAAVAVQA</sequence>